<evidence type="ECO:0000313" key="2">
    <source>
        <dbReference type="EMBL" id="RKP08012.1"/>
    </source>
</evidence>
<dbReference type="AlphaFoldDB" id="A0A4P9XQ36"/>
<proteinExistence type="predicted"/>
<evidence type="ECO:0000313" key="3">
    <source>
        <dbReference type="Proteomes" id="UP000271241"/>
    </source>
</evidence>
<dbReference type="InterPro" id="IPR008803">
    <property type="entry name" value="RHD3/Sey1"/>
</dbReference>
<dbReference type="GO" id="GO:0005783">
    <property type="term" value="C:endoplasmic reticulum"/>
    <property type="evidence" value="ECO:0007669"/>
    <property type="project" value="TreeGrafter"/>
</dbReference>
<reference evidence="3" key="1">
    <citation type="journal article" date="2018" name="Nat. Microbiol.">
        <title>Leveraging single-cell genomics to expand the fungal tree of life.</title>
        <authorList>
            <person name="Ahrendt S.R."/>
            <person name="Quandt C.A."/>
            <person name="Ciobanu D."/>
            <person name="Clum A."/>
            <person name="Salamov A."/>
            <person name="Andreopoulos B."/>
            <person name="Cheng J.F."/>
            <person name="Woyke T."/>
            <person name="Pelin A."/>
            <person name="Henrissat B."/>
            <person name="Reynolds N.K."/>
            <person name="Benny G.L."/>
            <person name="Smith M.E."/>
            <person name="James T.Y."/>
            <person name="Grigoriev I.V."/>
        </authorList>
    </citation>
    <scope>NUCLEOTIDE SEQUENCE [LARGE SCALE GENOMIC DNA]</scope>
    <source>
        <strain evidence="3">RSA 1356</strain>
    </source>
</reference>
<dbReference type="Proteomes" id="UP000271241">
    <property type="component" value="Unassembled WGS sequence"/>
</dbReference>
<sequence length="525" mass="59056">MTVYDGENTGCVQIIDDEHDPIEDIQECIDQAWDLHDWGTDYNIVTIGGPQGSGQSTLLNALFGTKFFIPDDNDDESTTEGVWMSVAPGMNVLAMDAEMVGSSDGVGWKCWLFTTTHKTLLLFAIRDHTGELSQEHLFSELMSSISEAWSNLEKPSGLDMHAACDFFDCEVVTLPSKLNAPDEFDAAVSKLRTRFVDKHSQDYVFKPHYWKLVNADKIAVHFAAILDTISDHWTMLNHKVLSQGPTPQPAKAKKYSDARRSCLFQGQYEEHIRGFYDMATHHAYSAFVQAIGLLRQSTGARIIDEQLALLIRRHYRDAMDTFNAITCQHRHADYGTNRDGLREKCYAAVTSLFPGQLPWDMANVDTQICIERALEQQESLIQERVRRDVKHYLTKMELIISQQATEISTQAAKISEQAAKIKEQKAGMAAQKKTIDRQHATISALDTEISNLEKVIDVQDSNLVTQNEMANGQKDIIKKQKCRINALMAQIAEREAEIAKMGNQVAELSAAMAFIIKAQQMEQSE</sequence>
<protein>
    <submittedName>
        <fullName evidence="2">Root hair defective 3 GTP-binding protein-domain-containing protein</fullName>
    </submittedName>
</protein>
<dbReference type="Pfam" id="PF05879">
    <property type="entry name" value="RHD3_GTPase"/>
    <property type="match status" value="1"/>
</dbReference>
<accession>A0A4P9XQ36</accession>
<dbReference type="InterPro" id="IPR027417">
    <property type="entry name" value="P-loop_NTPase"/>
</dbReference>
<organism evidence="2 3">
    <name type="scientific">Thamnocephalis sphaerospora</name>
    <dbReference type="NCBI Taxonomy" id="78915"/>
    <lineage>
        <taxon>Eukaryota</taxon>
        <taxon>Fungi</taxon>
        <taxon>Fungi incertae sedis</taxon>
        <taxon>Zoopagomycota</taxon>
        <taxon>Zoopagomycotina</taxon>
        <taxon>Zoopagomycetes</taxon>
        <taxon>Zoopagales</taxon>
        <taxon>Sigmoideomycetaceae</taxon>
        <taxon>Thamnocephalis</taxon>
    </lineage>
</organism>
<dbReference type="GO" id="GO:0003924">
    <property type="term" value="F:GTPase activity"/>
    <property type="evidence" value="ECO:0007669"/>
    <property type="project" value="TreeGrafter"/>
</dbReference>
<dbReference type="PANTHER" id="PTHR45923:SF2">
    <property type="entry name" value="PROTEIN SEY1"/>
    <property type="match status" value="1"/>
</dbReference>
<dbReference type="Gene3D" id="3.40.50.300">
    <property type="entry name" value="P-loop containing nucleotide triphosphate hydrolases"/>
    <property type="match status" value="1"/>
</dbReference>
<keyword evidence="1" id="KW-0175">Coiled coil</keyword>
<dbReference type="EMBL" id="KZ992648">
    <property type="protein sequence ID" value="RKP08012.1"/>
    <property type="molecule type" value="Genomic_DNA"/>
</dbReference>
<dbReference type="GO" id="GO:0016320">
    <property type="term" value="P:endoplasmic reticulum membrane fusion"/>
    <property type="evidence" value="ECO:0007669"/>
    <property type="project" value="TreeGrafter"/>
</dbReference>
<gene>
    <name evidence="2" type="ORF">THASP1DRAFT_30180</name>
</gene>
<keyword evidence="3" id="KW-1185">Reference proteome</keyword>
<dbReference type="SUPFAM" id="SSF52540">
    <property type="entry name" value="P-loop containing nucleoside triphosphate hydrolases"/>
    <property type="match status" value="1"/>
</dbReference>
<evidence type="ECO:0000256" key="1">
    <source>
        <dbReference type="SAM" id="Coils"/>
    </source>
</evidence>
<dbReference type="OrthoDB" id="1597724at2759"/>
<dbReference type="PANTHER" id="PTHR45923">
    <property type="entry name" value="PROTEIN SEY1"/>
    <property type="match status" value="1"/>
</dbReference>
<name>A0A4P9XQ36_9FUNG</name>
<feature type="coiled-coil region" evidence="1">
    <location>
        <begin position="477"/>
        <end position="511"/>
    </location>
</feature>